<keyword evidence="2" id="KW-0732">Signal</keyword>
<evidence type="ECO:0008006" key="4">
    <source>
        <dbReference type="Google" id="ProtNLM"/>
    </source>
</evidence>
<evidence type="ECO:0000256" key="2">
    <source>
        <dbReference type="SAM" id="SignalP"/>
    </source>
</evidence>
<keyword evidence="1" id="KW-0472">Membrane</keyword>
<evidence type="ECO:0000313" key="3">
    <source>
        <dbReference type="EMBL" id="CAG6618306.1"/>
    </source>
</evidence>
<sequence length="124" mass="13068">MLSSVTCVLLSCSLSGSISSPVTCVLLSCSPSSKKCPLVFGEVHTVSTTALFFMTTTLLRSSTTFLLSPAALMLCDLFMLAVLISLFLIPEWALTFPNAWKAASTPVSYLIPSKALTIASIAGL</sequence>
<dbReference type="AlphaFoldDB" id="A0A8D8PY08"/>
<evidence type="ECO:0000256" key="1">
    <source>
        <dbReference type="SAM" id="Phobius"/>
    </source>
</evidence>
<keyword evidence="1" id="KW-1133">Transmembrane helix</keyword>
<keyword evidence="1" id="KW-0812">Transmembrane</keyword>
<feature type="signal peptide" evidence="2">
    <location>
        <begin position="1"/>
        <end position="19"/>
    </location>
</feature>
<accession>A0A8D8PY08</accession>
<proteinExistence type="predicted"/>
<dbReference type="EMBL" id="HBUF01041752">
    <property type="protein sequence ID" value="CAG6618306.1"/>
    <property type="molecule type" value="Transcribed_RNA"/>
</dbReference>
<name>A0A8D8PY08_9HEMI</name>
<feature type="transmembrane region" description="Helical" evidence="1">
    <location>
        <begin position="66"/>
        <end position="89"/>
    </location>
</feature>
<organism evidence="3">
    <name type="scientific">Cacopsylla melanoneura</name>
    <dbReference type="NCBI Taxonomy" id="428564"/>
    <lineage>
        <taxon>Eukaryota</taxon>
        <taxon>Metazoa</taxon>
        <taxon>Ecdysozoa</taxon>
        <taxon>Arthropoda</taxon>
        <taxon>Hexapoda</taxon>
        <taxon>Insecta</taxon>
        <taxon>Pterygota</taxon>
        <taxon>Neoptera</taxon>
        <taxon>Paraneoptera</taxon>
        <taxon>Hemiptera</taxon>
        <taxon>Sternorrhyncha</taxon>
        <taxon>Psylloidea</taxon>
        <taxon>Psyllidae</taxon>
        <taxon>Psyllinae</taxon>
        <taxon>Cacopsylla</taxon>
    </lineage>
</organism>
<feature type="chain" id="PRO_5034140234" description="Secreted protein" evidence="2">
    <location>
        <begin position="20"/>
        <end position="124"/>
    </location>
</feature>
<reference evidence="3" key="1">
    <citation type="submission" date="2021-05" db="EMBL/GenBank/DDBJ databases">
        <authorList>
            <person name="Alioto T."/>
            <person name="Alioto T."/>
            <person name="Gomez Garrido J."/>
        </authorList>
    </citation>
    <scope>NUCLEOTIDE SEQUENCE</scope>
</reference>
<protein>
    <recommendedName>
        <fullName evidence="4">Secreted protein</fullName>
    </recommendedName>
</protein>